<reference evidence="1" key="1">
    <citation type="submission" date="2020-09" db="EMBL/GenBank/DDBJ databases">
        <authorList>
            <person name="Kim M.K."/>
        </authorList>
    </citation>
    <scope>NUCLEOTIDE SEQUENCE</scope>
    <source>
        <strain evidence="1">BT702</strain>
    </source>
</reference>
<dbReference type="PROSITE" id="PS51257">
    <property type="entry name" value="PROKAR_LIPOPROTEIN"/>
    <property type="match status" value="1"/>
</dbReference>
<proteinExistence type="predicted"/>
<accession>A0A927AME0</accession>
<protein>
    <submittedName>
        <fullName evidence="1">Uncharacterized protein</fullName>
    </submittedName>
</protein>
<organism evidence="1 2">
    <name type="scientific">Spirosoma profusum</name>
    <dbReference type="NCBI Taxonomy" id="2771354"/>
    <lineage>
        <taxon>Bacteria</taxon>
        <taxon>Pseudomonadati</taxon>
        <taxon>Bacteroidota</taxon>
        <taxon>Cytophagia</taxon>
        <taxon>Cytophagales</taxon>
        <taxon>Cytophagaceae</taxon>
        <taxon>Spirosoma</taxon>
    </lineage>
</organism>
<keyword evidence="2" id="KW-1185">Reference proteome</keyword>
<sequence>MKQILVIQPLVYVAILFILIQSCRPTKQEVTPTDDVKLLGISIPGFPAENIAIDQEKKQVVLTVPANVTTANFEAKSYQTSANSAIWNEQPSPISLCRMPSPDQQLGIYVLNDANKLSIYKFAIKPAGNLQIGFIDNQTTAIVAQPLGFQIENFLDGIGEGQIILSRTDASERDTLRVGCCLGLGNCSTSNQYAANIPERVRPGEYTVEIRKANGRQAIANQKLTFRKGTPLLEKFQFQKPIIAKTRNLVINGENLFADDSPELLVQRVTGERFRLKPTVVSAFGRSVNLDLPAEMTPGYYYAQLVIRGQVVSTTYRLTVLRQSDQPSVLSIDTLLASRSANPLVLQRSRYYSAHILPEYGPYPDKLDVKLTDANSPDQTVVFRYRTGRYNSDYPGGLAIPNTIIPGKYTLRIVATYSDGTVVESEPLERYVIVQ</sequence>
<evidence type="ECO:0000313" key="1">
    <source>
        <dbReference type="EMBL" id="MBD2699599.1"/>
    </source>
</evidence>
<comment type="caution">
    <text evidence="1">The sequence shown here is derived from an EMBL/GenBank/DDBJ whole genome shotgun (WGS) entry which is preliminary data.</text>
</comment>
<dbReference type="Proteomes" id="UP000598820">
    <property type="component" value="Unassembled WGS sequence"/>
</dbReference>
<gene>
    <name evidence="1" type="ORF">IC229_03050</name>
</gene>
<evidence type="ECO:0000313" key="2">
    <source>
        <dbReference type="Proteomes" id="UP000598820"/>
    </source>
</evidence>
<dbReference type="AlphaFoldDB" id="A0A927AME0"/>
<dbReference type="EMBL" id="JACWZY010000002">
    <property type="protein sequence ID" value="MBD2699599.1"/>
    <property type="molecule type" value="Genomic_DNA"/>
</dbReference>
<dbReference type="RefSeq" id="WP_190885455.1">
    <property type="nucleotide sequence ID" value="NZ_JACWZY010000002.1"/>
</dbReference>
<name>A0A927AME0_9BACT</name>